<feature type="domain" description="Type I restriction modification DNA specificity" evidence="5">
    <location>
        <begin position="359"/>
        <end position="533"/>
    </location>
</feature>
<evidence type="ECO:0000313" key="6">
    <source>
        <dbReference type="EMBL" id="TYL89091.1"/>
    </source>
</evidence>
<feature type="compositionally biased region" description="Basic and acidic residues" evidence="4">
    <location>
        <begin position="49"/>
        <end position="69"/>
    </location>
</feature>
<comment type="similarity">
    <text evidence="1">Belongs to the type-I restriction system S methylase family.</text>
</comment>
<feature type="region of interest" description="Disordered" evidence="4">
    <location>
        <begin position="40"/>
        <end position="75"/>
    </location>
</feature>
<gene>
    <name evidence="6" type="ORF">FXB40_36430</name>
</gene>
<dbReference type="OrthoDB" id="164285at2"/>
<dbReference type="GO" id="GO:0003677">
    <property type="term" value="F:DNA binding"/>
    <property type="evidence" value="ECO:0007669"/>
    <property type="project" value="UniProtKB-KW"/>
</dbReference>
<organism evidence="6 7">
    <name type="scientific">Bradyrhizobium rifense</name>
    <dbReference type="NCBI Taxonomy" id="515499"/>
    <lineage>
        <taxon>Bacteria</taxon>
        <taxon>Pseudomonadati</taxon>
        <taxon>Pseudomonadota</taxon>
        <taxon>Alphaproteobacteria</taxon>
        <taxon>Hyphomicrobiales</taxon>
        <taxon>Nitrobacteraceae</taxon>
        <taxon>Bradyrhizobium</taxon>
    </lineage>
</organism>
<feature type="domain" description="Type I restriction modification DNA specificity" evidence="5">
    <location>
        <begin position="81"/>
        <end position="249"/>
    </location>
</feature>
<proteinExistence type="inferred from homology"/>
<keyword evidence="7" id="KW-1185">Reference proteome</keyword>
<dbReference type="AlphaFoldDB" id="A0A5D3K9Y2"/>
<keyword evidence="6" id="KW-0540">Nuclease</keyword>
<keyword evidence="6" id="KW-0255">Endonuclease</keyword>
<keyword evidence="2" id="KW-0680">Restriction system</keyword>
<dbReference type="PANTHER" id="PTHR43140">
    <property type="entry name" value="TYPE-1 RESTRICTION ENZYME ECOKI SPECIFICITY PROTEIN"/>
    <property type="match status" value="1"/>
</dbReference>
<evidence type="ECO:0000259" key="5">
    <source>
        <dbReference type="Pfam" id="PF01420"/>
    </source>
</evidence>
<accession>A0A5D3K9Y2</accession>
<evidence type="ECO:0000313" key="7">
    <source>
        <dbReference type="Proteomes" id="UP000324758"/>
    </source>
</evidence>
<dbReference type="CDD" id="cd17254">
    <property type="entry name" value="RMtype1_S_FclI-TRD1-CR1_like"/>
    <property type="match status" value="1"/>
</dbReference>
<dbReference type="EMBL" id="VSSS01000062">
    <property type="protein sequence ID" value="TYL89091.1"/>
    <property type="molecule type" value="Genomic_DNA"/>
</dbReference>
<dbReference type="InterPro" id="IPR051212">
    <property type="entry name" value="Type-I_RE_S_subunit"/>
</dbReference>
<evidence type="ECO:0000256" key="3">
    <source>
        <dbReference type="ARBA" id="ARBA00023125"/>
    </source>
</evidence>
<evidence type="ECO:0000256" key="4">
    <source>
        <dbReference type="SAM" id="MobiDB-lite"/>
    </source>
</evidence>
<comment type="caution">
    <text evidence="6">The sequence shown here is derived from an EMBL/GenBank/DDBJ whole genome shotgun (WGS) entry which is preliminary data.</text>
</comment>
<dbReference type="Gene3D" id="3.90.220.20">
    <property type="entry name" value="DNA methylase specificity domains"/>
    <property type="match status" value="2"/>
</dbReference>
<sequence length="563" mass="62567">MNAERLLAHYHEIADAPDAIARLRRFVLDLAVRGKLVPQDAGDEPASELLRRSDKGRPQASFKESRTDNNETSDPEYDLPANWLWVRIGDHLELINGMAFKPTDWKPSGIKIVRIQNLNRPDAPFNYCDPTMVRDRFLINDGAFLISWSGTPGTSFGAFIWERGEAVLNQHIFRCDFRLNAFDPLYLRLAINGRLDEMIAKAHGGVGLQHITKGKLEALLIALPPLAEQCRIVVKFDELMRLCDRLEAARGDRESVRDRLEAASLTRLSAPDSETFQADARFALDALPALTTRPDQIQQLRQTILKLAVFGKLVPQDPKDEPASELLDKLLAQKSKGQRGRDWTAGMSDARGQMFKAPVGWAWTRIADTCERVTVGYVGPMKDQYVDIGIPFLRSQNVRANRFREEGLIYISPHFHKKIIKSALVPGDVVVVRSGNVGTACVIPETIPEANCSDLVVVQRPQCVLPTFLCFYLNSLAALHVEAGSVGVALTHFNTKSVATMPLPLPPLAEQHRIVAKVDSLVALCDRLEANLTATAATRRRLLDALLAEALAPTDDRKLEAAE</sequence>
<dbReference type="RefSeq" id="WP_148777108.1">
    <property type="nucleotide sequence ID" value="NZ_VSSS01000062.1"/>
</dbReference>
<dbReference type="Pfam" id="PF01420">
    <property type="entry name" value="Methylase_S"/>
    <property type="match status" value="2"/>
</dbReference>
<dbReference type="GO" id="GO:0009307">
    <property type="term" value="P:DNA restriction-modification system"/>
    <property type="evidence" value="ECO:0007669"/>
    <property type="project" value="UniProtKB-KW"/>
</dbReference>
<keyword evidence="3" id="KW-0238">DNA-binding</keyword>
<keyword evidence="6" id="KW-0378">Hydrolase</keyword>
<protein>
    <submittedName>
        <fullName evidence="6">Restriction endonuclease subunit S</fullName>
    </submittedName>
</protein>
<dbReference type="InterPro" id="IPR044946">
    <property type="entry name" value="Restrct_endonuc_typeI_TRD_sf"/>
</dbReference>
<dbReference type="GO" id="GO:0004519">
    <property type="term" value="F:endonuclease activity"/>
    <property type="evidence" value="ECO:0007669"/>
    <property type="project" value="UniProtKB-KW"/>
</dbReference>
<dbReference type="Proteomes" id="UP000324758">
    <property type="component" value="Unassembled WGS sequence"/>
</dbReference>
<dbReference type="InterPro" id="IPR000055">
    <property type="entry name" value="Restrct_endonuc_typeI_TRD"/>
</dbReference>
<reference evidence="6 7" key="1">
    <citation type="submission" date="2019-08" db="EMBL/GenBank/DDBJ databases">
        <title>Bradyrhizobium hipponensis sp. nov., a rhizobium isolated from a Lupinus angustifolius root nodule in Tunisia.</title>
        <authorList>
            <person name="Off K."/>
            <person name="Rejili M."/>
            <person name="Mars M."/>
            <person name="Brachmann A."/>
            <person name="Marin M."/>
        </authorList>
    </citation>
    <scope>NUCLEOTIDE SEQUENCE [LARGE SCALE GENOMIC DNA]</scope>
    <source>
        <strain evidence="6 7">CTAW71</strain>
    </source>
</reference>
<name>A0A5D3K9Y2_9BRAD</name>
<evidence type="ECO:0000256" key="2">
    <source>
        <dbReference type="ARBA" id="ARBA00022747"/>
    </source>
</evidence>
<dbReference type="PANTHER" id="PTHR43140:SF1">
    <property type="entry name" value="TYPE I RESTRICTION ENZYME ECOKI SPECIFICITY SUBUNIT"/>
    <property type="match status" value="1"/>
</dbReference>
<evidence type="ECO:0000256" key="1">
    <source>
        <dbReference type="ARBA" id="ARBA00010923"/>
    </source>
</evidence>
<dbReference type="SUPFAM" id="SSF116734">
    <property type="entry name" value="DNA methylase specificity domain"/>
    <property type="match status" value="2"/>
</dbReference>